<keyword evidence="2" id="KW-1185">Reference proteome</keyword>
<comment type="caution">
    <text evidence="1">The sequence shown here is derived from an EMBL/GenBank/DDBJ whole genome shotgun (WGS) entry which is preliminary data.</text>
</comment>
<evidence type="ECO:0000313" key="1">
    <source>
        <dbReference type="EMBL" id="KAJ3811290.1"/>
    </source>
</evidence>
<accession>A0ACC1U3J3</accession>
<proteinExistence type="predicted"/>
<sequence length="610" mass="65515">MSSLQSNPGLDDYSPRSLDQSAAFSTISKSITHTGKHKRDSISSSDAPSCEGFKENIPSSTTSSSTNTDLGYISVWPEEVSDPNNFFDHNSLFGSFNTMGEMSISPPPMPDFLASPQIPISPSGSTFDHENGPSASSKSQNIPDDLCASAPAVTDGSNVELAISREDSSVTSSHRTRSPISHPEVFGEYGSSPLAMDLSLPLPLLQSSTTSQFGCGLVLDPLLIDFHAAPPVHSGVEGPSPGPNLSPRVDIPSSLSFIDTNMGVSPTTFVGSGVNQAGNESPAGQTSCLGNEGFFNYPAFPLNAPVEPAHVASDAPLAISASPQTGAGLFNPGVTQTGGMPVVQSTRYQSMTGLYLNPSGLEMGPSTIAQSKPQPPPDLFHASLLNQDIFGLPKAEPTLNYESINPHPYWHDIAFHFGVAPPPPATIIRSRSRDLVVQAGLKWDHDKGPLILPDLGYLPQPDVLPPAIRNVMDFYFSHIIRPPPTADHYILWWNAVWISKQFFLKVQQQQRTTSVKIAVSSEPRPSHGNPPSGKNRRKTLTTQNHPCPQSITLAHVSSPIQLPAASLPCAEDLAKMEPFSIFITETGRPRRHSAKVSDERSKKRVRPAPY</sequence>
<gene>
    <name evidence="1" type="ORF">F5876DRAFT_64918</name>
</gene>
<name>A0ACC1U3J3_9AGAR</name>
<protein>
    <submittedName>
        <fullName evidence="1">Uncharacterized protein</fullName>
    </submittedName>
</protein>
<dbReference type="EMBL" id="MU795065">
    <property type="protein sequence ID" value="KAJ3811290.1"/>
    <property type="molecule type" value="Genomic_DNA"/>
</dbReference>
<reference evidence="1" key="1">
    <citation type="submission" date="2022-09" db="EMBL/GenBank/DDBJ databases">
        <title>A Global Phylogenomic Analysis of the Shiitake Genus Lentinula.</title>
        <authorList>
            <consortium name="DOE Joint Genome Institute"/>
            <person name="Sierra-Patev S."/>
            <person name="Min B."/>
            <person name="Naranjo-Ortiz M."/>
            <person name="Looney B."/>
            <person name="Konkel Z."/>
            <person name="Slot J.C."/>
            <person name="Sakamoto Y."/>
            <person name="Steenwyk J.L."/>
            <person name="Rokas A."/>
            <person name="Carro J."/>
            <person name="Camarero S."/>
            <person name="Ferreira P."/>
            <person name="Molpeceres G."/>
            <person name="Ruiz-Duenas F.J."/>
            <person name="Serrano A."/>
            <person name="Henrissat B."/>
            <person name="Drula E."/>
            <person name="Hughes K.W."/>
            <person name="Mata J.L."/>
            <person name="Ishikawa N.K."/>
            <person name="Vargas-Isla R."/>
            <person name="Ushijima S."/>
            <person name="Smith C.A."/>
            <person name="Ahrendt S."/>
            <person name="Andreopoulos W."/>
            <person name="He G."/>
            <person name="Labutti K."/>
            <person name="Lipzen A."/>
            <person name="Ng V."/>
            <person name="Riley R."/>
            <person name="Sandor L."/>
            <person name="Barry K."/>
            <person name="Martinez A.T."/>
            <person name="Xiao Y."/>
            <person name="Gibbons J.G."/>
            <person name="Terashima K."/>
            <person name="Grigoriev I.V."/>
            <person name="Hibbett D.S."/>
        </authorList>
    </citation>
    <scope>NUCLEOTIDE SEQUENCE</scope>
    <source>
        <strain evidence="1">TMI1499</strain>
    </source>
</reference>
<dbReference type="Proteomes" id="UP001163835">
    <property type="component" value="Unassembled WGS sequence"/>
</dbReference>
<organism evidence="1 2">
    <name type="scientific">Lentinula aff. lateritia</name>
    <dbReference type="NCBI Taxonomy" id="2804960"/>
    <lineage>
        <taxon>Eukaryota</taxon>
        <taxon>Fungi</taxon>
        <taxon>Dikarya</taxon>
        <taxon>Basidiomycota</taxon>
        <taxon>Agaricomycotina</taxon>
        <taxon>Agaricomycetes</taxon>
        <taxon>Agaricomycetidae</taxon>
        <taxon>Agaricales</taxon>
        <taxon>Marasmiineae</taxon>
        <taxon>Omphalotaceae</taxon>
        <taxon>Lentinula</taxon>
    </lineage>
</organism>
<evidence type="ECO:0000313" key="2">
    <source>
        <dbReference type="Proteomes" id="UP001163835"/>
    </source>
</evidence>